<sequence length="124" mass="13849">MMSSAAGKTPAQGQAVYSTSKFALIGYFHTLRFESSWWDCKQWWPHEEEGGYGRRSIGLREEHKWLRERSNDCLMIESLLCEISLFSATIGGVGMVDHGEALVNKKVYGFRGNDGTKGEAVLGV</sequence>
<gene>
    <name evidence="1" type="ORF">LOK49_LG01G02437</name>
</gene>
<accession>A0ACC0IX52</accession>
<dbReference type="EMBL" id="CM045758">
    <property type="protein sequence ID" value="KAI8028766.1"/>
    <property type="molecule type" value="Genomic_DNA"/>
</dbReference>
<keyword evidence="2" id="KW-1185">Reference proteome</keyword>
<proteinExistence type="predicted"/>
<organism evidence="1 2">
    <name type="scientific">Camellia lanceoleosa</name>
    <dbReference type="NCBI Taxonomy" id="1840588"/>
    <lineage>
        <taxon>Eukaryota</taxon>
        <taxon>Viridiplantae</taxon>
        <taxon>Streptophyta</taxon>
        <taxon>Embryophyta</taxon>
        <taxon>Tracheophyta</taxon>
        <taxon>Spermatophyta</taxon>
        <taxon>Magnoliopsida</taxon>
        <taxon>eudicotyledons</taxon>
        <taxon>Gunneridae</taxon>
        <taxon>Pentapetalae</taxon>
        <taxon>asterids</taxon>
        <taxon>Ericales</taxon>
        <taxon>Theaceae</taxon>
        <taxon>Camellia</taxon>
    </lineage>
</organism>
<protein>
    <submittedName>
        <fullName evidence="1">Uncharacterized protein</fullName>
    </submittedName>
</protein>
<dbReference type="Proteomes" id="UP001060215">
    <property type="component" value="Chromosome 1"/>
</dbReference>
<evidence type="ECO:0000313" key="1">
    <source>
        <dbReference type="EMBL" id="KAI8028766.1"/>
    </source>
</evidence>
<name>A0ACC0IX52_9ERIC</name>
<evidence type="ECO:0000313" key="2">
    <source>
        <dbReference type="Proteomes" id="UP001060215"/>
    </source>
</evidence>
<reference evidence="1 2" key="1">
    <citation type="journal article" date="2022" name="Plant J.">
        <title>Chromosome-level genome of Camellia lanceoleosa provides a valuable resource for understanding genome evolution and self-incompatibility.</title>
        <authorList>
            <person name="Gong W."/>
            <person name="Xiao S."/>
            <person name="Wang L."/>
            <person name="Liao Z."/>
            <person name="Chang Y."/>
            <person name="Mo W."/>
            <person name="Hu G."/>
            <person name="Li W."/>
            <person name="Zhao G."/>
            <person name="Zhu H."/>
            <person name="Hu X."/>
            <person name="Ji K."/>
            <person name="Xiang X."/>
            <person name="Song Q."/>
            <person name="Yuan D."/>
            <person name="Jin S."/>
            <person name="Zhang L."/>
        </authorList>
    </citation>
    <scope>NUCLEOTIDE SEQUENCE [LARGE SCALE GENOMIC DNA]</scope>
    <source>
        <strain evidence="1">SQ_2022a</strain>
    </source>
</reference>
<comment type="caution">
    <text evidence="1">The sequence shown here is derived from an EMBL/GenBank/DDBJ whole genome shotgun (WGS) entry which is preliminary data.</text>
</comment>